<dbReference type="EMBL" id="FOIM01000024">
    <property type="protein sequence ID" value="SEU01954.1"/>
    <property type="molecule type" value="Genomic_DNA"/>
</dbReference>
<name>A0A1I0IZ39_9FIRM</name>
<reference evidence="3" key="1">
    <citation type="submission" date="2016-10" db="EMBL/GenBank/DDBJ databases">
        <authorList>
            <person name="Varghese N."/>
            <person name="Submissions S."/>
        </authorList>
    </citation>
    <scope>NUCLEOTIDE SEQUENCE [LARGE SCALE GENOMIC DNA]</scope>
    <source>
        <strain evidence="3">NLAE-zl-G277</strain>
    </source>
</reference>
<sequence length="192" mass="22022">MGYSIIADISNALVNLLRGELVPGLVQGGDGIGLCSPDEKGDFVVGINLYDLEESEEIVSQGMTGRDFATQAFPSCFLSLYYMITVYSVSDLKFRQTEEQRIMGRIIQALRDTPVITPGMLGEGKEQGTYKIKVELQKIDRYEKVRLWNYPNVPFKPSLYYKIYPVEVRSRRTREVRRVMDLEFSLEEKTRE</sequence>
<dbReference type="InterPro" id="IPR025351">
    <property type="entry name" value="Pvc16_N"/>
</dbReference>
<proteinExistence type="predicted"/>
<dbReference type="Pfam" id="PF14065">
    <property type="entry name" value="Pvc16_N"/>
    <property type="match status" value="1"/>
</dbReference>
<dbReference type="RefSeq" id="WP_092367924.1">
    <property type="nucleotide sequence ID" value="NZ_FOIM01000024.1"/>
</dbReference>
<feature type="domain" description="Pvc16 N-terminal" evidence="1">
    <location>
        <begin position="9"/>
        <end position="179"/>
    </location>
</feature>
<dbReference type="STRING" id="460384.SAMN05216313_12479"/>
<gene>
    <name evidence="2" type="ORF">SAMN05216313_12479</name>
</gene>
<keyword evidence="3" id="KW-1185">Reference proteome</keyword>
<evidence type="ECO:0000313" key="3">
    <source>
        <dbReference type="Proteomes" id="UP000198508"/>
    </source>
</evidence>
<evidence type="ECO:0000313" key="2">
    <source>
        <dbReference type="EMBL" id="SEU01954.1"/>
    </source>
</evidence>
<accession>A0A1I0IZ39</accession>
<dbReference type="AlphaFoldDB" id="A0A1I0IZ39"/>
<protein>
    <recommendedName>
        <fullName evidence="1">Pvc16 N-terminal domain-containing protein</fullName>
    </recommendedName>
</protein>
<dbReference type="Proteomes" id="UP000198508">
    <property type="component" value="Unassembled WGS sequence"/>
</dbReference>
<evidence type="ECO:0000259" key="1">
    <source>
        <dbReference type="Pfam" id="PF14065"/>
    </source>
</evidence>
<organism evidence="2 3">
    <name type="scientific">Enterocloster lavalensis</name>
    <dbReference type="NCBI Taxonomy" id="460384"/>
    <lineage>
        <taxon>Bacteria</taxon>
        <taxon>Bacillati</taxon>
        <taxon>Bacillota</taxon>
        <taxon>Clostridia</taxon>
        <taxon>Lachnospirales</taxon>
        <taxon>Lachnospiraceae</taxon>
        <taxon>Enterocloster</taxon>
    </lineage>
</organism>